<reference evidence="2 3" key="1">
    <citation type="journal article" date="2015" name="Genome Announc.">
        <title>Complete Genome Sequence of Cupriavidus basilensis 4G11, Isolated from the Oak Ridge Field Research Center Site.</title>
        <authorList>
            <person name="Ray J."/>
            <person name="Waters R.J."/>
            <person name="Skerker J.M."/>
            <person name="Kuehl J.V."/>
            <person name="Price M.N."/>
            <person name="Huang J."/>
            <person name="Chakraborty R."/>
            <person name="Arkin A.P."/>
            <person name="Deutschbauer A."/>
        </authorList>
    </citation>
    <scope>NUCLEOTIDE SEQUENCE [LARGE SCALE GENOMIC DNA]</scope>
    <source>
        <strain evidence="2">4G11</strain>
    </source>
</reference>
<dbReference type="EMBL" id="CP010536">
    <property type="protein sequence ID" value="AJG20871.1"/>
    <property type="molecule type" value="Genomic_DNA"/>
</dbReference>
<evidence type="ECO:0000313" key="2">
    <source>
        <dbReference type="EMBL" id="AJG20871.1"/>
    </source>
</evidence>
<name>A0A0C4YJJ6_9BURK</name>
<protein>
    <submittedName>
        <fullName evidence="2">Uncharacterized protein</fullName>
    </submittedName>
</protein>
<dbReference type="KEGG" id="cbw:RR42_m3505"/>
<sequence length="74" mass="7876">MRNAALTTAICGRESSRIAILTDTGFRLPVSGVPCHEVSSAAIPDEDDSGSHRPFCPRPTGGQRMPAATRLPDR</sequence>
<dbReference type="STRING" id="68895.RR42_m3505"/>
<organism evidence="2 3">
    <name type="scientific">Cupriavidus basilensis</name>
    <dbReference type="NCBI Taxonomy" id="68895"/>
    <lineage>
        <taxon>Bacteria</taxon>
        <taxon>Pseudomonadati</taxon>
        <taxon>Pseudomonadota</taxon>
        <taxon>Betaproteobacteria</taxon>
        <taxon>Burkholderiales</taxon>
        <taxon>Burkholderiaceae</taxon>
        <taxon>Cupriavidus</taxon>
    </lineage>
</organism>
<feature type="region of interest" description="Disordered" evidence="1">
    <location>
        <begin position="41"/>
        <end position="74"/>
    </location>
</feature>
<evidence type="ECO:0000313" key="3">
    <source>
        <dbReference type="Proteomes" id="UP000031843"/>
    </source>
</evidence>
<keyword evidence="3" id="KW-1185">Reference proteome</keyword>
<gene>
    <name evidence="2" type="ORF">RR42_m3505</name>
</gene>
<proteinExistence type="predicted"/>
<dbReference type="AlphaFoldDB" id="A0A0C4YJJ6"/>
<accession>A0A0C4YJJ6</accession>
<evidence type="ECO:0000256" key="1">
    <source>
        <dbReference type="SAM" id="MobiDB-lite"/>
    </source>
</evidence>
<dbReference type="Proteomes" id="UP000031843">
    <property type="component" value="Chromosome main"/>
</dbReference>